<feature type="domain" description="Ice-binding protein C-terminal" evidence="1">
    <location>
        <begin position="90"/>
        <end position="114"/>
    </location>
</feature>
<dbReference type="EMBL" id="WWCM01000020">
    <property type="protein sequence ID" value="MYM41678.1"/>
    <property type="molecule type" value="Genomic_DNA"/>
</dbReference>
<organism evidence="2 3">
    <name type="scientific">Duganella qianjiadongensis</name>
    <dbReference type="NCBI Taxonomy" id="2692176"/>
    <lineage>
        <taxon>Bacteria</taxon>
        <taxon>Pseudomonadati</taxon>
        <taxon>Pseudomonadota</taxon>
        <taxon>Betaproteobacteria</taxon>
        <taxon>Burkholderiales</taxon>
        <taxon>Oxalobacteraceae</taxon>
        <taxon>Telluria group</taxon>
        <taxon>Duganella</taxon>
    </lineage>
</organism>
<dbReference type="Proteomes" id="UP000478090">
    <property type="component" value="Unassembled WGS sequence"/>
</dbReference>
<evidence type="ECO:0000313" key="2">
    <source>
        <dbReference type="EMBL" id="MYM41678.1"/>
    </source>
</evidence>
<evidence type="ECO:0000313" key="3">
    <source>
        <dbReference type="Proteomes" id="UP000478090"/>
    </source>
</evidence>
<gene>
    <name evidence="2" type="ORF">GTP27_20430</name>
</gene>
<keyword evidence="3" id="KW-1185">Reference proteome</keyword>
<reference evidence="2 3" key="1">
    <citation type="submission" date="2019-12" db="EMBL/GenBank/DDBJ databases">
        <title>Novel species isolated from a subtropical stream in China.</title>
        <authorList>
            <person name="Lu H."/>
        </authorList>
    </citation>
    <scope>NUCLEOTIDE SEQUENCE [LARGE SCALE GENOMIC DNA]</scope>
    <source>
        <strain evidence="2 3">CY13W</strain>
    </source>
</reference>
<sequence length="117" mass="11648">MSTANGPSSLFHEVSFSGGKVGFDVTIDSVAGNGGTAFSLALLDSQGNALGVGQGGYSLLTMDWTPAATAGASGTLATSNYNANLVNVTAVPEPSSWLMLGAGVALLGLVRRRKSAA</sequence>
<dbReference type="NCBIfam" id="NF038129">
    <property type="entry name" value="PEP_NF038129"/>
    <property type="match status" value="1"/>
</dbReference>
<evidence type="ECO:0000259" key="1">
    <source>
        <dbReference type="Pfam" id="PF07589"/>
    </source>
</evidence>
<protein>
    <submittedName>
        <fullName evidence="2">PEP-CTERM sorting domain-containing protein</fullName>
    </submittedName>
</protein>
<name>A0ABW9VSA7_9BURK</name>
<dbReference type="NCBIfam" id="TIGR02595">
    <property type="entry name" value="PEP_CTERM"/>
    <property type="match status" value="1"/>
</dbReference>
<dbReference type="InterPro" id="IPR013424">
    <property type="entry name" value="Ice-binding_C"/>
</dbReference>
<accession>A0ABW9VSA7</accession>
<comment type="caution">
    <text evidence="2">The sequence shown here is derived from an EMBL/GenBank/DDBJ whole genome shotgun (WGS) entry which is preliminary data.</text>
</comment>
<dbReference type="Pfam" id="PF07589">
    <property type="entry name" value="PEP-CTERM"/>
    <property type="match status" value="1"/>
</dbReference>
<proteinExistence type="predicted"/>